<feature type="region of interest" description="Disordered" evidence="1">
    <location>
        <begin position="101"/>
        <end position="133"/>
    </location>
</feature>
<dbReference type="Proteomes" id="UP001175228">
    <property type="component" value="Unassembled WGS sequence"/>
</dbReference>
<organism evidence="2 3">
    <name type="scientific">Armillaria luteobubalina</name>
    <dbReference type="NCBI Taxonomy" id="153913"/>
    <lineage>
        <taxon>Eukaryota</taxon>
        <taxon>Fungi</taxon>
        <taxon>Dikarya</taxon>
        <taxon>Basidiomycota</taxon>
        <taxon>Agaricomycotina</taxon>
        <taxon>Agaricomycetes</taxon>
        <taxon>Agaricomycetidae</taxon>
        <taxon>Agaricales</taxon>
        <taxon>Marasmiineae</taxon>
        <taxon>Physalacriaceae</taxon>
        <taxon>Armillaria</taxon>
    </lineage>
</organism>
<name>A0AA39UGU9_9AGAR</name>
<keyword evidence="3" id="KW-1185">Reference proteome</keyword>
<proteinExistence type="predicted"/>
<evidence type="ECO:0000256" key="1">
    <source>
        <dbReference type="SAM" id="MobiDB-lite"/>
    </source>
</evidence>
<gene>
    <name evidence="2" type="ORF">EDD18DRAFT_1360489</name>
</gene>
<feature type="compositionally biased region" description="Polar residues" evidence="1">
    <location>
        <begin position="112"/>
        <end position="123"/>
    </location>
</feature>
<evidence type="ECO:0000313" key="3">
    <source>
        <dbReference type="Proteomes" id="UP001175228"/>
    </source>
</evidence>
<dbReference type="AlphaFoldDB" id="A0AA39UGU9"/>
<evidence type="ECO:0000313" key="2">
    <source>
        <dbReference type="EMBL" id="KAK0486823.1"/>
    </source>
</evidence>
<sequence length="170" mass="17974">MSFFLKSVKTDESPSTISEPLNIGDISGDANTVAVPFSQTGTIEFQAFAERNQTTGFVSKSSGFKVESVMSVTQSIGDGFASTSPQDVGQTTLSIASTTFHEVTGSPPPMLSNRQVSNSPQTNLDDEATTGSLGHRVQMEELVLNPDWSTMGPPPPYVSGGDVIIREGNP</sequence>
<feature type="region of interest" description="Disordered" evidence="1">
    <location>
        <begin position="146"/>
        <end position="170"/>
    </location>
</feature>
<protein>
    <submittedName>
        <fullName evidence="2">Uncharacterized protein</fullName>
    </submittedName>
</protein>
<dbReference type="EMBL" id="JAUEPU010000045">
    <property type="protein sequence ID" value="KAK0486823.1"/>
    <property type="molecule type" value="Genomic_DNA"/>
</dbReference>
<comment type="caution">
    <text evidence="2">The sequence shown here is derived from an EMBL/GenBank/DDBJ whole genome shotgun (WGS) entry which is preliminary data.</text>
</comment>
<reference evidence="2" key="1">
    <citation type="submission" date="2023-06" db="EMBL/GenBank/DDBJ databases">
        <authorList>
            <consortium name="Lawrence Berkeley National Laboratory"/>
            <person name="Ahrendt S."/>
            <person name="Sahu N."/>
            <person name="Indic B."/>
            <person name="Wong-Bajracharya J."/>
            <person name="Merenyi Z."/>
            <person name="Ke H.-M."/>
            <person name="Monk M."/>
            <person name="Kocsube S."/>
            <person name="Drula E."/>
            <person name="Lipzen A."/>
            <person name="Balint B."/>
            <person name="Henrissat B."/>
            <person name="Andreopoulos B."/>
            <person name="Martin F.M."/>
            <person name="Harder C.B."/>
            <person name="Rigling D."/>
            <person name="Ford K.L."/>
            <person name="Foster G.D."/>
            <person name="Pangilinan J."/>
            <person name="Papanicolaou A."/>
            <person name="Barry K."/>
            <person name="LaButti K."/>
            <person name="Viragh M."/>
            <person name="Koriabine M."/>
            <person name="Yan M."/>
            <person name="Riley R."/>
            <person name="Champramary S."/>
            <person name="Plett K.L."/>
            <person name="Tsai I.J."/>
            <person name="Slot J."/>
            <person name="Sipos G."/>
            <person name="Plett J."/>
            <person name="Nagy L.G."/>
            <person name="Grigoriev I.V."/>
        </authorList>
    </citation>
    <scope>NUCLEOTIDE SEQUENCE</scope>
    <source>
        <strain evidence="2">HWK02</strain>
    </source>
</reference>
<accession>A0AA39UGU9</accession>